<protein>
    <recommendedName>
        <fullName evidence="9">Nucleoporin POM33</fullName>
    </recommendedName>
</protein>
<dbReference type="PANTHER" id="PTHR12703">
    <property type="entry name" value="TRANSMEMBRANE PROTEIN 33"/>
    <property type="match status" value="1"/>
</dbReference>
<keyword evidence="8" id="KW-1185">Reference proteome</keyword>
<evidence type="ECO:0000256" key="6">
    <source>
        <dbReference type="SAM" id="Phobius"/>
    </source>
</evidence>
<evidence type="ECO:0000313" key="8">
    <source>
        <dbReference type="Proteomes" id="UP000253472"/>
    </source>
</evidence>
<dbReference type="InterPro" id="IPR051645">
    <property type="entry name" value="PER33/POM33_regulator"/>
</dbReference>
<dbReference type="GO" id="GO:0016020">
    <property type="term" value="C:membrane"/>
    <property type="evidence" value="ECO:0007669"/>
    <property type="project" value="UniProtKB-SubCell"/>
</dbReference>
<dbReference type="AlphaFoldDB" id="A0A367YB70"/>
<evidence type="ECO:0000313" key="7">
    <source>
        <dbReference type="EMBL" id="RCK62261.1"/>
    </source>
</evidence>
<name>A0A367YB70_9ASCO</name>
<evidence type="ECO:0008006" key="9">
    <source>
        <dbReference type="Google" id="ProtNLM"/>
    </source>
</evidence>
<feature type="compositionally biased region" description="Low complexity" evidence="5">
    <location>
        <begin position="1"/>
        <end position="21"/>
    </location>
</feature>
<dbReference type="OrthoDB" id="5581259at2759"/>
<dbReference type="PANTHER" id="PTHR12703:SF3">
    <property type="entry name" value="ABR032WP"/>
    <property type="match status" value="1"/>
</dbReference>
<dbReference type="STRING" id="5486.A0A367YB70"/>
<evidence type="ECO:0000256" key="2">
    <source>
        <dbReference type="ARBA" id="ARBA00022692"/>
    </source>
</evidence>
<dbReference type="GO" id="GO:0005783">
    <property type="term" value="C:endoplasmic reticulum"/>
    <property type="evidence" value="ECO:0007669"/>
    <property type="project" value="TreeGrafter"/>
</dbReference>
<feature type="transmembrane region" description="Helical" evidence="6">
    <location>
        <begin position="60"/>
        <end position="83"/>
    </location>
</feature>
<feature type="transmembrane region" description="Helical" evidence="6">
    <location>
        <begin position="175"/>
        <end position="197"/>
    </location>
</feature>
<comment type="caution">
    <text evidence="7">The sequence shown here is derived from an EMBL/GenBank/DDBJ whole genome shotgun (WGS) entry which is preliminary data.</text>
</comment>
<evidence type="ECO:0000256" key="5">
    <source>
        <dbReference type="SAM" id="MobiDB-lite"/>
    </source>
</evidence>
<feature type="region of interest" description="Disordered" evidence="5">
    <location>
        <begin position="1"/>
        <end position="37"/>
    </location>
</feature>
<keyword evidence="4 6" id="KW-0472">Membrane</keyword>
<feature type="transmembrane region" description="Helical" evidence="6">
    <location>
        <begin position="130"/>
        <end position="155"/>
    </location>
</feature>
<dbReference type="Proteomes" id="UP000253472">
    <property type="component" value="Unassembled WGS sequence"/>
</dbReference>
<comment type="subcellular location">
    <subcellularLocation>
        <location evidence="1">Membrane</location>
        <topology evidence="1">Multi-pass membrane protein</topology>
    </subcellularLocation>
</comment>
<dbReference type="EMBL" id="QLNQ01000025">
    <property type="protein sequence ID" value="RCK62261.1"/>
    <property type="molecule type" value="Genomic_DNA"/>
</dbReference>
<organism evidence="7 8">
    <name type="scientific">Candida viswanathii</name>
    <dbReference type="NCBI Taxonomy" id="5486"/>
    <lineage>
        <taxon>Eukaryota</taxon>
        <taxon>Fungi</taxon>
        <taxon>Dikarya</taxon>
        <taxon>Ascomycota</taxon>
        <taxon>Saccharomycotina</taxon>
        <taxon>Pichiomycetes</taxon>
        <taxon>Debaryomycetaceae</taxon>
        <taxon>Candida/Lodderomyces clade</taxon>
        <taxon>Candida</taxon>
    </lineage>
</organism>
<evidence type="ECO:0000256" key="1">
    <source>
        <dbReference type="ARBA" id="ARBA00004141"/>
    </source>
</evidence>
<sequence length="267" mass="30775">MSSTSETTTTANGSNNNSSQSAHESSTKASTPVPSDDPYAYKKRKLVRRPARANPVKYKVWIAGHVTALVFGSISFIFQIFWLPNYYYINSISYRLSLIGSITALTATFSHKFGLHNLPNIGTLLSHQNFQYLVLAAIWIFTFKSVFKILPYFILALLHIGNMKNISFIVKDTDFLASVIAYDELLLIVYLLLRTLFFRNASGYQLTIFLIFYWLRILYNKETKTLFNSIVERLDGQMSKIKNPKVAHYWYKTKTFVQEKQHADEFQ</sequence>
<feature type="transmembrane region" description="Helical" evidence="6">
    <location>
        <begin position="203"/>
        <end position="219"/>
    </location>
</feature>
<dbReference type="GO" id="GO:0071786">
    <property type="term" value="P:endoplasmic reticulum tubular network organization"/>
    <property type="evidence" value="ECO:0007669"/>
    <property type="project" value="TreeGrafter"/>
</dbReference>
<keyword evidence="2 6" id="KW-0812">Transmembrane</keyword>
<proteinExistence type="predicted"/>
<evidence type="ECO:0000256" key="3">
    <source>
        <dbReference type="ARBA" id="ARBA00022989"/>
    </source>
</evidence>
<reference evidence="7 8" key="1">
    <citation type="submission" date="2018-06" db="EMBL/GenBank/DDBJ databases">
        <title>Whole genome sequencing of Candida tropicalis (genome annotated by CSBL at Korea University).</title>
        <authorList>
            <person name="Ahn J."/>
        </authorList>
    </citation>
    <scope>NUCLEOTIDE SEQUENCE [LARGE SCALE GENOMIC DNA]</scope>
    <source>
        <strain evidence="7 8">ATCC 20962</strain>
    </source>
</reference>
<gene>
    <name evidence="7" type="ORF">Cantr_09336</name>
</gene>
<feature type="compositionally biased region" description="Polar residues" evidence="5">
    <location>
        <begin position="22"/>
        <end position="33"/>
    </location>
</feature>
<dbReference type="GO" id="GO:0061024">
    <property type="term" value="P:membrane organization"/>
    <property type="evidence" value="ECO:0007669"/>
    <property type="project" value="TreeGrafter"/>
</dbReference>
<accession>A0A367YB70</accession>
<evidence type="ECO:0000256" key="4">
    <source>
        <dbReference type="ARBA" id="ARBA00023136"/>
    </source>
</evidence>
<keyword evidence="3 6" id="KW-1133">Transmembrane helix</keyword>